<comment type="caution">
    <text evidence="1">The sequence shown here is derived from an EMBL/GenBank/DDBJ whole genome shotgun (WGS) entry which is preliminary data.</text>
</comment>
<evidence type="ECO:0000313" key="2">
    <source>
        <dbReference type="Proteomes" id="UP001270362"/>
    </source>
</evidence>
<accession>A0AAE0XIB0</accession>
<keyword evidence="2" id="KW-1185">Reference proteome</keyword>
<organism evidence="1 2">
    <name type="scientific">Podospora appendiculata</name>
    <dbReference type="NCBI Taxonomy" id="314037"/>
    <lineage>
        <taxon>Eukaryota</taxon>
        <taxon>Fungi</taxon>
        <taxon>Dikarya</taxon>
        <taxon>Ascomycota</taxon>
        <taxon>Pezizomycotina</taxon>
        <taxon>Sordariomycetes</taxon>
        <taxon>Sordariomycetidae</taxon>
        <taxon>Sordariales</taxon>
        <taxon>Podosporaceae</taxon>
        <taxon>Podospora</taxon>
    </lineage>
</organism>
<sequence>YLSRGISSSSSSILFLFVSASSRVRLVPGFPMARGSGLLTGTYLPDLPVLGTYHPRAVGFDMCRRAGAQVKRRSVCILTMYLGTVQLVGEGAKQLAFG</sequence>
<reference evidence="1" key="2">
    <citation type="submission" date="2023-06" db="EMBL/GenBank/DDBJ databases">
        <authorList>
            <consortium name="Lawrence Berkeley National Laboratory"/>
            <person name="Haridas S."/>
            <person name="Hensen N."/>
            <person name="Bonometti L."/>
            <person name="Westerberg I."/>
            <person name="Brannstrom I.O."/>
            <person name="Guillou S."/>
            <person name="Cros-Aarteil S."/>
            <person name="Calhoun S."/>
            <person name="Kuo A."/>
            <person name="Mondo S."/>
            <person name="Pangilinan J."/>
            <person name="Riley R."/>
            <person name="Labutti K."/>
            <person name="Andreopoulos B."/>
            <person name="Lipzen A."/>
            <person name="Chen C."/>
            <person name="Yanf M."/>
            <person name="Daum C."/>
            <person name="Ng V."/>
            <person name="Clum A."/>
            <person name="Steindorff A."/>
            <person name="Ohm R."/>
            <person name="Martin F."/>
            <person name="Silar P."/>
            <person name="Natvig D."/>
            <person name="Lalanne C."/>
            <person name="Gautier V."/>
            <person name="Ament-Velasquez S.L."/>
            <person name="Kruys A."/>
            <person name="Hutchinson M.I."/>
            <person name="Powell A.J."/>
            <person name="Barry K."/>
            <person name="Miller A.N."/>
            <person name="Grigoriev I.V."/>
            <person name="Debuchy R."/>
            <person name="Gladieux P."/>
            <person name="Thoren M.H."/>
            <person name="Johannesson H."/>
        </authorList>
    </citation>
    <scope>NUCLEOTIDE SEQUENCE</scope>
    <source>
        <strain evidence="1">CBS 314.62</strain>
    </source>
</reference>
<dbReference type="Proteomes" id="UP001270362">
    <property type="component" value="Unassembled WGS sequence"/>
</dbReference>
<dbReference type="AlphaFoldDB" id="A0AAE0XIB0"/>
<reference evidence="1" key="1">
    <citation type="journal article" date="2023" name="Mol. Phylogenet. Evol.">
        <title>Genome-scale phylogeny and comparative genomics of the fungal order Sordariales.</title>
        <authorList>
            <person name="Hensen N."/>
            <person name="Bonometti L."/>
            <person name="Westerberg I."/>
            <person name="Brannstrom I.O."/>
            <person name="Guillou S."/>
            <person name="Cros-Aarteil S."/>
            <person name="Calhoun S."/>
            <person name="Haridas S."/>
            <person name="Kuo A."/>
            <person name="Mondo S."/>
            <person name="Pangilinan J."/>
            <person name="Riley R."/>
            <person name="LaButti K."/>
            <person name="Andreopoulos B."/>
            <person name="Lipzen A."/>
            <person name="Chen C."/>
            <person name="Yan M."/>
            <person name="Daum C."/>
            <person name="Ng V."/>
            <person name="Clum A."/>
            <person name="Steindorff A."/>
            <person name="Ohm R.A."/>
            <person name="Martin F."/>
            <person name="Silar P."/>
            <person name="Natvig D.O."/>
            <person name="Lalanne C."/>
            <person name="Gautier V."/>
            <person name="Ament-Velasquez S.L."/>
            <person name="Kruys A."/>
            <person name="Hutchinson M.I."/>
            <person name="Powell A.J."/>
            <person name="Barry K."/>
            <person name="Miller A.N."/>
            <person name="Grigoriev I.V."/>
            <person name="Debuchy R."/>
            <person name="Gladieux P."/>
            <person name="Hiltunen Thoren M."/>
            <person name="Johannesson H."/>
        </authorList>
    </citation>
    <scope>NUCLEOTIDE SEQUENCE</scope>
    <source>
        <strain evidence="1">CBS 314.62</strain>
    </source>
</reference>
<protein>
    <submittedName>
        <fullName evidence="1">Uncharacterized protein</fullName>
    </submittedName>
</protein>
<evidence type="ECO:0000313" key="1">
    <source>
        <dbReference type="EMBL" id="KAK3693962.1"/>
    </source>
</evidence>
<gene>
    <name evidence="1" type="ORF">B0T22DRAFT_451263</name>
</gene>
<proteinExistence type="predicted"/>
<feature type="non-terminal residue" evidence="1">
    <location>
        <position position="98"/>
    </location>
</feature>
<name>A0AAE0XIB0_9PEZI</name>
<dbReference type="EMBL" id="JAULSO010000001">
    <property type="protein sequence ID" value="KAK3693962.1"/>
    <property type="molecule type" value="Genomic_DNA"/>
</dbReference>